<feature type="compositionally biased region" description="Basic residues" evidence="2">
    <location>
        <begin position="643"/>
        <end position="656"/>
    </location>
</feature>
<dbReference type="InterPro" id="IPR052225">
    <property type="entry name" value="Ser/Arg_repetitive_matrix"/>
</dbReference>
<dbReference type="GO" id="GO:0005681">
    <property type="term" value="C:spliceosomal complex"/>
    <property type="evidence" value="ECO:0007669"/>
    <property type="project" value="TreeGrafter"/>
</dbReference>
<feature type="compositionally biased region" description="Basic and acidic residues" evidence="2">
    <location>
        <begin position="608"/>
        <end position="628"/>
    </location>
</feature>
<evidence type="ECO:0000256" key="1">
    <source>
        <dbReference type="ARBA" id="ARBA00022664"/>
    </source>
</evidence>
<dbReference type="Pfam" id="PF01480">
    <property type="entry name" value="PWI"/>
    <property type="match status" value="1"/>
</dbReference>
<feature type="compositionally biased region" description="Basic and acidic residues" evidence="2">
    <location>
        <begin position="684"/>
        <end position="701"/>
    </location>
</feature>
<dbReference type="SMART" id="SM00311">
    <property type="entry name" value="PWI"/>
    <property type="match status" value="1"/>
</dbReference>
<dbReference type="GO" id="GO:0003723">
    <property type="term" value="F:RNA binding"/>
    <property type="evidence" value="ECO:0007669"/>
    <property type="project" value="TreeGrafter"/>
</dbReference>
<feature type="compositionally biased region" description="Basic and acidic residues" evidence="2">
    <location>
        <begin position="589"/>
        <end position="600"/>
    </location>
</feature>
<dbReference type="Gene3D" id="1.20.1390.10">
    <property type="entry name" value="PWI domain"/>
    <property type="match status" value="1"/>
</dbReference>
<feature type="compositionally biased region" description="Basic and acidic residues" evidence="2">
    <location>
        <begin position="506"/>
        <end position="519"/>
    </location>
</feature>
<feature type="compositionally biased region" description="Basic residues" evidence="2">
    <location>
        <begin position="256"/>
        <end position="290"/>
    </location>
</feature>
<organism evidence="4 5">
    <name type="scientific">Dorcoceras hygrometricum</name>
    <dbReference type="NCBI Taxonomy" id="472368"/>
    <lineage>
        <taxon>Eukaryota</taxon>
        <taxon>Viridiplantae</taxon>
        <taxon>Streptophyta</taxon>
        <taxon>Embryophyta</taxon>
        <taxon>Tracheophyta</taxon>
        <taxon>Spermatophyta</taxon>
        <taxon>Magnoliopsida</taxon>
        <taxon>eudicotyledons</taxon>
        <taxon>Gunneridae</taxon>
        <taxon>Pentapetalae</taxon>
        <taxon>asterids</taxon>
        <taxon>lamiids</taxon>
        <taxon>Lamiales</taxon>
        <taxon>Gesneriaceae</taxon>
        <taxon>Didymocarpoideae</taxon>
        <taxon>Trichosporeae</taxon>
        <taxon>Loxocarpinae</taxon>
        <taxon>Dorcoceras</taxon>
    </lineage>
</organism>
<dbReference type="OrthoDB" id="163257at2759"/>
<dbReference type="GO" id="GO:0048024">
    <property type="term" value="P:regulation of mRNA splicing, via spliceosome"/>
    <property type="evidence" value="ECO:0007669"/>
    <property type="project" value="TreeGrafter"/>
</dbReference>
<feature type="region of interest" description="Disordered" evidence="2">
    <location>
        <begin position="150"/>
        <end position="445"/>
    </location>
</feature>
<dbReference type="PROSITE" id="PS51025">
    <property type="entry name" value="PWI"/>
    <property type="match status" value="1"/>
</dbReference>
<dbReference type="GO" id="GO:0006397">
    <property type="term" value="P:mRNA processing"/>
    <property type="evidence" value="ECO:0007669"/>
    <property type="project" value="UniProtKB-KW"/>
</dbReference>
<dbReference type="EMBL" id="KV007483">
    <property type="protein sequence ID" value="KZV31461.1"/>
    <property type="molecule type" value="Genomic_DNA"/>
</dbReference>
<feature type="compositionally biased region" description="Polar residues" evidence="2">
    <location>
        <begin position="578"/>
        <end position="587"/>
    </location>
</feature>
<gene>
    <name evidence="4" type="ORF">F511_36414</name>
</gene>
<feature type="compositionally biased region" description="Low complexity" evidence="2">
    <location>
        <begin position="180"/>
        <end position="213"/>
    </location>
</feature>
<evidence type="ECO:0000313" key="4">
    <source>
        <dbReference type="EMBL" id="KZV31461.1"/>
    </source>
</evidence>
<feature type="compositionally biased region" description="Basic and acidic residues" evidence="2">
    <location>
        <begin position="154"/>
        <end position="173"/>
    </location>
</feature>
<dbReference type="PANTHER" id="PTHR23148">
    <property type="entry name" value="SERINE/ARGININE REGULATED NUCLEAR MATRIX PROTEIN"/>
    <property type="match status" value="1"/>
</dbReference>
<reference evidence="4 5" key="1">
    <citation type="journal article" date="2015" name="Proc. Natl. Acad. Sci. U.S.A.">
        <title>The resurrection genome of Boea hygrometrica: A blueprint for survival of dehydration.</title>
        <authorList>
            <person name="Xiao L."/>
            <person name="Yang G."/>
            <person name="Zhang L."/>
            <person name="Yang X."/>
            <person name="Zhao S."/>
            <person name="Ji Z."/>
            <person name="Zhou Q."/>
            <person name="Hu M."/>
            <person name="Wang Y."/>
            <person name="Chen M."/>
            <person name="Xu Y."/>
            <person name="Jin H."/>
            <person name="Xiao X."/>
            <person name="Hu G."/>
            <person name="Bao F."/>
            <person name="Hu Y."/>
            <person name="Wan P."/>
            <person name="Li L."/>
            <person name="Deng X."/>
            <person name="Kuang T."/>
            <person name="Xiang C."/>
            <person name="Zhu J.K."/>
            <person name="Oliver M.J."/>
            <person name="He Y."/>
        </authorList>
    </citation>
    <scope>NUCLEOTIDE SEQUENCE [LARGE SCALE GENOMIC DNA]</scope>
    <source>
        <strain evidence="5">cv. XS01</strain>
    </source>
</reference>
<dbReference type="InterPro" id="IPR002483">
    <property type="entry name" value="PWI_dom"/>
</dbReference>
<feature type="region of interest" description="Disordered" evidence="2">
    <location>
        <begin position="500"/>
        <end position="560"/>
    </location>
</feature>
<evidence type="ECO:0000259" key="3">
    <source>
        <dbReference type="PROSITE" id="PS51025"/>
    </source>
</evidence>
<proteinExistence type="predicted"/>
<sequence>MTKVKLDVMRPWIAKRVTELIGFEDEVLINFIYGLLEGKEVNGKEVQISLTGFMERNTGKFMKELWLLLLSAQQNLSGIPLQFLDAKEEETKKKKAETDRIAHEILRKKDKEKQELELESTKMDGDGDMLRDKPAKLELNSKLDSMVFSFQPADKNKQSERKSMSGCSRDSKSPDLAYYPSSTRLSSRSVSRSPPPRSRSISSEKWYPTSPRRSPVPRKRHVVRPSPSPPRRRSSYYSKQRSISPSWRRSPSPSRYRARFPRRYRSRSPLSHRSRSPFNRRSRSPRRRSRTPIWRSTSHNRSTCPSRHRSPSPIPRKSPSPARRRSPFPVQRRTSSPLSDKSSHGLSSPSPLRRSRSAFHRKPPYVHQDSRSPVRRRYKRSPSIPWQQSTSPVQPMPLTINRKRSLSPAPRRSPRESSSPLSIQRRSISPVRRETSKSLRSHQLSRRETVRHLSCLLGEIREQKYGARRTSSLIADQRKDLTDSTTVHVLDDVLKSKKSQLTSSERIPDSMNHREHCGKSESSQICKTIMSENKGESYVDEGDRDGDVSSGPLGDSKRGFSLQEPEVLLKLLGKSVPNDLNGSTNSPFKEYDEQKYEVKEKKKHKKSDRHDVKSDDYFSDDSYKERKEVRRRRKEEKRLKKEERRRRRDERHHKREERHSDKWRLKSVDTGGPLSDLAGDYSDGNDHRWESQARGNKDTKSEQINLEIELREKALESLRAKKGIGNSKE</sequence>
<feature type="compositionally biased region" description="Basic residues" evidence="2">
    <location>
        <begin position="353"/>
        <end position="364"/>
    </location>
</feature>
<protein>
    <submittedName>
        <fullName evidence="4">Serine/arginine repetitive matrix protein 1-like</fullName>
    </submittedName>
</protein>
<feature type="compositionally biased region" description="Low complexity" evidence="2">
    <location>
        <begin position="335"/>
        <end position="352"/>
    </location>
</feature>
<feature type="region of interest" description="Disordered" evidence="2">
    <location>
        <begin position="575"/>
        <end position="705"/>
    </location>
</feature>
<feature type="compositionally biased region" description="Polar residues" evidence="2">
    <location>
        <begin position="384"/>
        <end position="393"/>
    </location>
</feature>
<dbReference type="PANTHER" id="PTHR23148:SF0">
    <property type="entry name" value="SERINE_ARGININE REPETITIVE MATRIX PROTEIN 1"/>
    <property type="match status" value="1"/>
</dbReference>
<dbReference type="InterPro" id="IPR036483">
    <property type="entry name" value="PWI_dom_sf"/>
</dbReference>
<accession>A0A2Z7BHK5</accession>
<keyword evidence="1" id="KW-0507">mRNA processing</keyword>
<dbReference type="Proteomes" id="UP000250235">
    <property type="component" value="Unassembled WGS sequence"/>
</dbReference>
<keyword evidence="5" id="KW-1185">Reference proteome</keyword>
<feature type="compositionally biased region" description="Low complexity" evidence="2">
    <location>
        <begin position="235"/>
        <end position="255"/>
    </location>
</feature>
<feature type="compositionally biased region" description="Low complexity" evidence="2">
    <location>
        <begin position="406"/>
        <end position="422"/>
    </location>
</feature>
<evidence type="ECO:0000313" key="5">
    <source>
        <dbReference type="Proteomes" id="UP000250235"/>
    </source>
</evidence>
<evidence type="ECO:0000256" key="2">
    <source>
        <dbReference type="SAM" id="MobiDB-lite"/>
    </source>
</evidence>
<dbReference type="AlphaFoldDB" id="A0A2Z7BHK5"/>
<feature type="compositionally biased region" description="Basic and acidic residues" evidence="2">
    <location>
        <begin position="657"/>
        <end position="667"/>
    </location>
</feature>
<dbReference type="SUPFAM" id="SSF101233">
    <property type="entry name" value="PWI domain"/>
    <property type="match status" value="1"/>
</dbReference>
<feature type="domain" description="PWI" evidence="3">
    <location>
        <begin position="1"/>
        <end position="86"/>
    </location>
</feature>
<name>A0A2Z7BHK5_9LAMI</name>